<evidence type="ECO:0000256" key="7">
    <source>
        <dbReference type="SAM" id="MobiDB-lite"/>
    </source>
</evidence>
<evidence type="ECO:0000313" key="9">
    <source>
        <dbReference type="EMBL" id="KAK1375814.1"/>
    </source>
</evidence>
<feature type="transmembrane region" description="Helical" evidence="8">
    <location>
        <begin position="372"/>
        <end position="395"/>
    </location>
</feature>
<feature type="region of interest" description="Disordered" evidence="7">
    <location>
        <begin position="1"/>
        <end position="29"/>
    </location>
</feature>
<dbReference type="Gene3D" id="1.20.1250.20">
    <property type="entry name" value="MFS general substrate transporter like domains"/>
    <property type="match status" value="1"/>
</dbReference>
<dbReference type="CDD" id="cd17416">
    <property type="entry name" value="MFS_NPF1_2"/>
    <property type="match status" value="1"/>
</dbReference>
<name>A0AAD8MKC5_9APIA</name>
<feature type="transmembrane region" description="Helical" evidence="8">
    <location>
        <begin position="543"/>
        <end position="564"/>
    </location>
</feature>
<dbReference type="SUPFAM" id="SSF103473">
    <property type="entry name" value="MFS general substrate transporter"/>
    <property type="match status" value="1"/>
</dbReference>
<feature type="transmembrane region" description="Helical" evidence="8">
    <location>
        <begin position="416"/>
        <end position="435"/>
    </location>
</feature>
<gene>
    <name evidence="9" type="ORF">POM88_032007</name>
</gene>
<dbReference type="Proteomes" id="UP001237642">
    <property type="component" value="Unassembled WGS sequence"/>
</dbReference>
<dbReference type="PANTHER" id="PTHR11654">
    <property type="entry name" value="OLIGOPEPTIDE TRANSPORTER-RELATED"/>
    <property type="match status" value="1"/>
</dbReference>
<accession>A0AAD8MKC5</accession>
<dbReference type="InterPro" id="IPR036259">
    <property type="entry name" value="MFS_trans_sf"/>
</dbReference>
<protein>
    <submittedName>
        <fullName evidence="9">LATD/NIP</fullName>
    </submittedName>
</protein>
<feature type="transmembrane region" description="Helical" evidence="8">
    <location>
        <begin position="193"/>
        <end position="212"/>
    </location>
</feature>
<feature type="transmembrane region" description="Helical" evidence="8">
    <location>
        <begin position="100"/>
        <end position="123"/>
    </location>
</feature>
<feature type="transmembrane region" description="Helical" evidence="8">
    <location>
        <begin position="73"/>
        <end position="93"/>
    </location>
</feature>
<organism evidence="9 10">
    <name type="scientific">Heracleum sosnowskyi</name>
    <dbReference type="NCBI Taxonomy" id="360622"/>
    <lineage>
        <taxon>Eukaryota</taxon>
        <taxon>Viridiplantae</taxon>
        <taxon>Streptophyta</taxon>
        <taxon>Embryophyta</taxon>
        <taxon>Tracheophyta</taxon>
        <taxon>Spermatophyta</taxon>
        <taxon>Magnoliopsida</taxon>
        <taxon>eudicotyledons</taxon>
        <taxon>Gunneridae</taxon>
        <taxon>Pentapetalae</taxon>
        <taxon>asterids</taxon>
        <taxon>campanulids</taxon>
        <taxon>Apiales</taxon>
        <taxon>Apiaceae</taxon>
        <taxon>Apioideae</taxon>
        <taxon>apioid superclade</taxon>
        <taxon>Tordylieae</taxon>
        <taxon>Tordyliinae</taxon>
        <taxon>Heracleum</taxon>
    </lineage>
</organism>
<comment type="caution">
    <text evidence="9">The sequence shown here is derived from an EMBL/GenBank/DDBJ whole genome shotgun (WGS) entry which is preliminary data.</text>
</comment>
<evidence type="ECO:0000256" key="6">
    <source>
        <dbReference type="ARBA" id="ARBA00044504"/>
    </source>
</evidence>
<comment type="subcellular location">
    <subcellularLocation>
        <location evidence="1">Membrane</location>
        <topology evidence="1">Multi-pass membrane protein</topology>
    </subcellularLocation>
</comment>
<reference evidence="9" key="2">
    <citation type="submission" date="2023-05" db="EMBL/GenBank/DDBJ databases">
        <authorList>
            <person name="Schelkunov M.I."/>
        </authorList>
    </citation>
    <scope>NUCLEOTIDE SEQUENCE</scope>
    <source>
        <strain evidence="9">Hsosn_3</strain>
        <tissue evidence="9">Leaf</tissue>
    </source>
</reference>
<evidence type="ECO:0000256" key="5">
    <source>
        <dbReference type="ARBA" id="ARBA00023136"/>
    </source>
</evidence>
<dbReference type="Pfam" id="PF00854">
    <property type="entry name" value="PTR2"/>
    <property type="match status" value="1"/>
</dbReference>
<evidence type="ECO:0000256" key="3">
    <source>
        <dbReference type="ARBA" id="ARBA00022692"/>
    </source>
</evidence>
<feature type="transmembrane region" description="Helical" evidence="8">
    <location>
        <begin position="218"/>
        <end position="244"/>
    </location>
</feature>
<comment type="similarity">
    <text evidence="2">Belongs to the major facilitator superfamily. Proton-dependent oligopeptide transporter (POT/PTR) (TC 2.A.17) family.</text>
</comment>
<proteinExistence type="inferred from homology"/>
<evidence type="ECO:0000313" key="10">
    <source>
        <dbReference type="Proteomes" id="UP001237642"/>
    </source>
</evidence>
<dbReference type="EMBL" id="JAUIZM010000007">
    <property type="protein sequence ID" value="KAK1375814.1"/>
    <property type="molecule type" value="Genomic_DNA"/>
</dbReference>
<dbReference type="GO" id="GO:0016020">
    <property type="term" value="C:membrane"/>
    <property type="evidence" value="ECO:0007669"/>
    <property type="project" value="UniProtKB-SubCell"/>
</dbReference>
<keyword evidence="3 8" id="KW-0812">Transmembrane</keyword>
<sequence length="589" mass="65356">MERGGAMDEELEEQQGLLKSSPSSYKKKKGGLKTMPFIIVNESFERLASTGLMPNMIFYLMNDYHMAAASGSILLQSFSAICNALALCGAFVADSYLGRFRVIAIGSVSSLLGMIVLWLTAMFPQVKPTPCEQYSRNCEPATAMQLAILYSSFGLIAIGAGCVRPCSMAFGADQLNDKENPNNEKTISSFFNWYYASTGIATVLALVGIVYIQEQLGWRVGFAVPAILMVFSVLMFVLGSSLYVRIKSGNSLFTGFFQILVASFKNRQITLSPSNNDICYHQNPDKTIPGPSENLRFLNKACVIRDPSSDLKPDGSASDPWSLCTVEQVESFKVLLRIIPMWLSGIMLLISIDQNFSTLQAKSMNRRILFNIEFPAGSFSVVLVVTITIWVAFYDRIVVPFLARYAGMPRGISPKIRMGIGLVLSFIALGLAGIVENVRRGRAIEEGFDNIPGGVVEMSAMWLFPQFILLGLAEAFNAIGQIEFFYTQLPKSMSSIAVALYTFGMALASLLSAFLIKIVDSVTSKGGNVSWLATNINQGHYDYFYWLIATLNFLNLFYYLYCCWSFGSFESRKNTEGIEEEEESYHRRH</sequence>
<keyword evidence="4 8" id="KW-1133">Transmembrane helix</keyword>
<dbReference type="InterPro" id="IPR000109">
    <property type="entry name" value="POT_fam"/>
</dbReference>
<comment type="similarity">
    <text evidence="6">Belongs to the major facilitator superfamily. Phosphate:H(+) symporter (TC 2.A.1.9) family.</text>
</comment>
<feature type="transmembrane region" description="Helical" evidence="8">
    <location>
        <begin position="334"/>
        <end position="352"/>
    </location>
</feature>
<reference evidence="9" key="1">
    <citation type="submission" date="2023-02" db="EMBL/GenBank/DDBJ databases">
        <title>Genome of toxic invasive species Heracleum sosnowskyi carries increased number of genes despite the absence of recent whole-genome duplications.</title>
        <authorList>
            <person name="Schelkunov M."/>
            <person name="Shtratnikova V."/>
            <person name="Makarenko M."/>
            <person name="Klepikova A."/>
            <person name="Omelchenko D."/>
            <person name="Novikova G."/>
            <person name="Obukhova E."/>
            <person name="Bogdanov V."/>
            <person name="Penin A."/>
            <person name="Logacheva M."/>
        </authorList>
    </citation>
    <scope>NUCLEOTIDE SEQUENCE</scope>
    <source>
        <strain evidence="9">Hsosn_3</strain>
        <tissue evidence="9">Leaf</tissue>
    </source>
</reference>
<keyword evidence="10" id="KW-1185">Reference proteome</keyword>
<feature type="transmembrane region" description="Helical" evidence="8">
    <location>
        <begin position="143"/>
        <end position="163"/>
    </location>
</feature>
<keyword evidence="5 8" id="KW-0472">Membrane</keyword>
<evidence type="ECO:0000256" key="4">
    <source>
        <dbReference type="ARBA" id="ARBA00022989"/>
    </source>
</evidence>
<evidence type="ECO:0000256" key="8">
    <source>
        <dbReference type="SAM" id="Phobius"/>
    </source>
</evidence>
<evidence type="ECO:0000256" key="1">
    <source>
        <dbReference type="ARBA" id="ARBA00004141"/>
    </source>
</evidence>
<dbReference type="AlphaFoldDB" id="A0AAD8MKC5"/>
<feature type="transmembrane region" description="Helical" evidence="8">
    <location>
        <begin position="498"/>
        <end position="519"/>
    </location>
</feature>
<dbReference type="GO" id="GO:0022857">
    <property type="term" value="F:transmembrane transporter activity"/>
    <property type="evidence" value="ECO:0007669"/>
    <property type="project" value="InterPro"/>
</dbReference>
<evidence type="ECO:0000256" key="2">
    <source>
        <dbReference type="ARBA" id="ARBA00005982"/>
    </source>
</evidence>